<keyword evidence="4" id="KW-0175">Coiled coil</keyword>
<dbReference type="InterPro" id="IPR045853">
    <property type="entry name" value="Pep_chain_release_fac_I_sf"/>
</dbReference>
<dbReference type="PANTHER" id="PTHR43804:SF7">
    <property type="entry name" value="LD18447P"/>
    <property type="match status" value="1"/>
</dbReference>
<organism evidence="6 7">
    <name type="scientific">Petromyzon marinus</name>
    <name type="common">Sea lamprey</name>
    <dbReference type="NCBI Taxonomy" id="7757"/>
    <lineage>
        <taxon>Eukaryota</taxon>
        <taxon>Metazoa</taxon>
        <taxon>Chordata</taxon>
        <taxon>Craniata</taxon>
        <taxon>Vertebrata</taxon>
        <taxon>Cyclostomata</taxon>
        <taxon>Hyperoartia</taxon>
        <taxon>Petromyzontiformes</taxon>
        <taxon>Petromyzontidae</taxon>
        <taxon>Petromyzon</taxon>
    </lineage>
</organism>
<comment type="similarity">
    <text evidence="1">Belongs to the prokaryotic/mitochondrial release factor family.</text>
</comment>
<dbReference type="SMART" id="SM00937">
    <property type="entry name" value="PCRF"/>
    <property type="match status" value="1"/>
</dbReference>
<dbReference type="InterPro" id="IPR050057">
    <property type="entry name" value="Prokaryotic/Mito_RF"/>
</dbReference>
<dbReference type="KEGG" id="pmrn:116946490"/>
<dbReference type="Pfam" id="PF00472">
    <property type="entry name" value="RF-1"/>
    <property type="match status" value="1"/>
</dbReference>
<dbReference type="PANTHER" id="PTHR43804">
    <property type="entry name" value="LD18447P"/>
    <property type="match status" value="1"/>
</dbReference>
<evidence type="ECO:0000313" key="7">
    <source>
        <dbReference type="RefSeq" id="XP_032817321.1"/>
    </source>
</evidence>
<keyword evidence="6" id="KW-1185">Reference proteome</keyword>
<dbReference type="InterPro" id="IPR000352">
    <property type="entry name" value="Pep_chain_release_fac_I"/>
</dbReference>
<dbReference type="GeneID" id="116946490"/>
<evidence type="ECO:0000256" key="1">
    <source>
        <dbReference type="ARBA" id="ARBA00010835"/>
    </source>
</evidence>
<reference evidence="7" key="1">
    <citation type="submission" date="2025-08" db="UniProtKB">
        <authorList>
            <consortium name="RefSeq"/>
        </authorList>
    </citation>
    <scope>IDENTIFICATION</scope>
    <source>
        <tissue evidence="7">Sperm</tissue>
    </source>
</reference>
<dbReference type="Pfam" id="PF03462">
    <property type="entry name" value="PCRF"/>
    <property type="match status" value="1"/>
</dbReference>
<dbReference type="InterPro" id="IPR005139">
    <property type="entry name" value="PCRF"/>
</dbReference>
<dbReference type="Gene3D" id="6.10.140.1950">
    <property type="match status" value="1"/>
</dbReference>
<dbReference type="GO" id="GO:0070126">
    <property type="term" value="P:mitochondrial translational termination"/>
    <property type="evidence" value="ECO:0007669"/>
    <property type="project" value="TreeGrafter"/>
</dbReference>
<evidence type="ECO:0000256" key="3">
    <source>
        <dbReference type="ARBA" id="ARBA00022917"/>
    </source>
</evidence>
<feature type="coiled-coil region" evidence="4">
    <location>
        <begin position="311"/>
        <end position="338"/>
    </location>
</feature>
<dbReference type="GO" id="GO:0005739">
    <property type="term" value="C:mitochondrion"/>
    <property type="evidence" value="ECO:0007669"/>
    <property type="project" value="TreeGrafter"/>
</dbReference>
<proteinExistence type="inferred from homology"/>
<evidence type="ECO:0000313" key="6">
    <source>
        <dbReference type="Proteomes" id="UP001318040"/>
    </source>
</evidence>
<sequence>MRLQGGRLLLRAVGTLGTRGSLRPQGSRCWGRRLSIPAAAAASSRLYSSASWAEAAFRDPRLQRYLKKIVTEPRETGDDEVVMEGKEVKEVVMSPGKKATVAAYVKHLQAKREEMRHLDSLLHDCDEEMRKLAEEENENCKAKIHELQEKVLALLLPGEEEDEGELLLEVYAGVGGQEAMLFTAEVFEMYENYALHQNWCFERLQYQWSEMGGLRHATACITGEGAYRLLCFEGGVHRVQRIPRTESKGRVHTSTITVAVLRQPSEIELNISPKELRIETKRASGAGGQSVNTTDSSVRITHLPTGVVSECQKERSQIQNLKQAMTILRAKLYDLQLEERLSKQQTARKLQVGSRGRSEKIRTYNFMQDRITDHRIGRTVHGVAAFLEGGEALHHMVAALQEVARSEALAELLGSYDEGAT</sequence>
<keyword evidence="3" id="KW-0648">Protein biosynthesis</keyword>
<evidence type="ECO:0000259" key="5">
    <source>
        <dbReference type="SMART" id="SM00937"/>
    </source>
</evidence>
<accession>A0AAJ7TI64</accession>
<gene>
    <name evidence="7" type="primary">MTRF1L</name>
</gene>
<keyword evidence="2" id="KW-0488">Methylation</keyword>
<dbReference type="Proteomes" id="UP001318040">
    <property type="component" value="Chromosome 27"/>
</dbReference>
<name>A0AAJ7TI64_PETMA</name>
<dbReference type="Gene3D" id="3.30.160.20">
    <property type="match status" value="1"/>
</dbReference>
<dbReference type="AlphaFoldDB" id="A0AAJ7TI64"/>
<dbReference type="FunFam" id="3.30.160.20:FF:000004">
    <property type="entry name" value="Peptide chain release factor 1"/>
    <property type="match status" value="1"/>
</dbReference>
<feature type="domain" description="Peptide chain release factor" evidence="5">
    <location>
        <begin position="119"/>
        <end position="233"/>
    </location>
</feature>
<dbReference type="GO" id="GO:0003747">
    <property type="term" value="F:translation release factor activity"/>
    <property type="evidence" value="ECO:0007669"/>
    <property type="project" value="InterPro"/>
</dbReference>
<dbReference type="SUPFAM" id="SSF75620">
    <property type="entry name" value="Release factor"/>
    <property type="match status" value="1"/>
</dbReference>
<evidence type="ECO:0000256" key="2">
    <source>
        <dbReference type="ARBA" id="ARBA00022481"/>
    </source>
</evidence>
<dbReference type="RefSeq" id="XP_032817321.1">
    <property type="nucleotide sequence ID" value="XM_032961430.1"/>
</dbReference>
<protein>
    <submittedName>
        <fullName evidence="7">Peptide chain release factor 1-like, mitochondrial</fullName>
    </submittedName>
</protein>
<dbReference type="Gene3D" id="3.30.70.1660">
    <property type="match status" value="2"/>
</dbReference>
<evidence type="ECO:0000256" key="4">
    <source>
        <dbReference type="SAM" id="Coils"/>
    </source>
</evidence>
<feature type="coiled-coil region" evidence="4">
    <location>
        <begin position="118"/>
        <end position="150"/>
    </location>
</feature>